<dbReference type="PANTHER" id="PTHR43046:SF2">
    <property type="entry name" value="8-OXO-DGTP DIPHOSPHATASE-RELATED"/>
    <property type="match status" value="1"/>
</dbReference>
<evidence type="ECO:0000256" key="2">
    <source>
        <dbReference type="ARBA" id="ARBA00022801"/>
    </source>
</evidence>
<dbReference type="PANTHER" id="PTHR43046">
    <property type="entry name" value="GDP-MANNOSE MANNOSYL HYDROLASE"/>
    <property type="match status" value="1"/>
</dbReference>
<dbReference type="PROSITE" id="PS51462">
    <property type="entry name" value="NUDIX"/>
    <property type="match status" value="1"/>
</dbReference>
<dbReference type="Gene3D" id="3.90.79.10">
    <property type="entry name" value="Nucleoside Triphosphate Pyrophosphohydrolase"/>
    <property type="match status" value="1"/>
</dbReference>
<dbReference type="CDD" id="cd04690">
    <property type="entry name" value="NUDIX_Hydrolase"/>
    <property type="match status" value="1"/>
</dbReference>
<dbReference type="SUPFAM" id="SSF55811">
    <property type="entry name" value="Nudix"/>
    <property type="match status" value="1"/>
</dbReference>
<dbReference type="RefSeq" id="WP_229841867.1">
    <property type="nucleotide sequence ID" value="NZ_BNAI01000001.1"/>
</dbReference>
<dbReference type="GO" id="GO:0016787">
    <property type="term" value="F:hydrolase activity"/>
    <property type="evidence" value="ECO:0007669"/>
    <property type="project" value="UniProtKB-KW"/>
</dbReference>
<evidence type="ECO:0000259" key="4">
    <source>
        <dbReference type="PROSITE" id="PS51462"/>
    </source>
</evidence>
<dbReference type="AlphaFoldDB" id="A0A8J3GP79"/>
<reference evidence="5" key="2">
    <citation type="submission" date="2020-09" db="EMBL/GenBank/DDBJ databases">
        <authorList>
            <person name="Sun Q."/>
            <person name="Zhou Y."/>
        </authorList>
    </citation>
    <scope>NUCLEOTIDE SEQUENCE</scope>
    <source>
        <strain evidence="5">CGMCC 1.16548</strain>
    </source>
</reference>
<protein>
    <recommendedName>
        <fullName evidence="4">Nudix hydrolase domain-containing protein</fullName>
    </recommendedName>
</protein>
<keyword evidence="6" id="KW-1185">Reference proteome</keyword>
<keyword evidence="2" id="KW-0378">Hydrolase</keyword>
<dbReference type="InterPro" id="IPR015797">
    <property type="entry name" value="NUDIX_hydrolase-like_dom_sf"/>
</dbReference>
<sequence length="373" mass="40021">MGTWQGRLGVAEFAISGTDHDTARIVAARVAVLDDDGGELARWDWGSDRADAVVGEVAQTLRTLLVLGVPIATFDASSGLTVLDRECRRRGIDPLVDPSPILDPLLLDSLIEPEFEGGRSLNAMAERYQVEPGSLAAGRIVRAMAQREEFSGTLAALHARQRSMSDGWPVVPLEDIRLIEDTQPIPAPDPRPSDTVPMFDFSDTGVLALEPPDDPVPPESADPPPASPPPSAPVPTPRRIHVAAAIVTDTAGRAIVVRKQGTTGFMQPGGKIERGESALATLIRELREELGLEVDVDATEFLGSYEAAALNEPGQTVRAEVFALVTDAELRPTAEIDAIYWLESPDDTGSVELAPLTLDVMLPLWAARRPALF</sequence>
<reference evidence="5" key="1">
    <citation type="journal article" date="2014" name="Int. J. Syst. Evol. Microbiol.">
        <title>Complete genome sequence of Corynebacterium casei LMG S-19264T (=DSM 44701T), isolated from a smear-ripened cheese.</title>
        <authorList>
            <consortium name="US DOE Joint Genome Institute (JGI-PGF)"/>
            <person name="Walter F."/>
            <person name="Albersmeier A."/>
            <person name="Kalinowski J."/>
            <person name="Ruckert C."/>
        </authorList>
    </citation>
    <scope>NUCLEOTIDE SEQUENCE</scope>
    <source>
        <strain evidence="5">CGMCC 1.16548</strain>
    </source>
</reference>
<evidence type="ECO:0000256" key="1">
    <source>
        <dbReference type="ARBA" id="ARBA00001946"/>
    </source>
</evidence>
<dbReference type="EMBL" id="BNAI01000001">
    <property type="protein sequence ID" value="GHF09450.1"/>
    <property type="molecule type" value="Genomic_DNA"/>
</dbReference>
<comment type="caution">
    <text evidence="5">The sequence shown here is derived from an EMBL/GenBank/DDBJ whole genome shotgun (WGS) entry which is preliminary data.</text>
</comment>
<feature type="region of interest" description="Disordered" evidence="3">
    <location>
        <begin position="205"/>
        <end position="236"/>
    </location>
</feature>
<evidence type="ECO:0000256" key="3">
    <source>
        <dbReference type="SAM" id="MobiDB-lite"/>
    </source>
</evidence>
<accession>A0A8J3GP79</accession>
<dbReference type="PROSITE" id="PS00893">
    <property type="entry name" value="NUDIX_BOX"/>
    <property type="match status" value="1"/>
</dbReference>
<evidence type="ECO:0000313" key="5">
    <source>
        <dbReference type="EMBL" id="GHF09450.1"/>
    </source>
</evidence>
<feature type="domain" description="Nudix hydrolase" evidence="4">
    <location>
        <begin position="237"/>
        <end position="367"/>
    </location>
</feature>
<proteinExistence type="predicted"/>
<feature type="compositionally biased region" description="Pro residues" evidence="3">
    <location>
        <begin position="214"/>
        <end position="236"/>
    </location>
</feature>
<comment type="cofactor">
    <cofactor evidence="1">
        <name>Mg(2+)</name>
        <dbReference type="ChEBI" id="CHEBI:18420"/>
    </cofactor>
</comment>
<dbReference type="InterPro" id="IPR020084">
    <property type="entry name" value="NUDIX_hydrolase_CS"/>
</dbReference>
<dbReference type="InterPro" id="IPR000086">
    <property type="entry name" value="NUDIX_hydrolase_dom"/>
</dbReference>
<evidence type="ECO:0000313" key="6">
    <source>
        <dbReference type="Proteomes" id="UP000617531"/>
    </source>
</evidence>
<organism evidence="5 6">
    <name type="scientific">Pseudolysinimonas yzui</name>
    <dbReference type="NCBI Taxonomy" id="2708254"/>
    <lineage>
        <taxon>Bacteria</taxon>
        <taxon>Bacillati</taxon>
        <taxon>Actinomycetota</taxon>
        <taxon>Actinomycetes</taxon>
        <taxon>Micrococcales</taxon>
        <taxon>Microbacteriaceae</taxon>
        <taxon>Pseudolysinimonas</taxon>
    </lineage>
</organism>
<dbReference type="Pfam" id="PF00293">
    <property type="entry name" value="NUDIX"/>
    <property type="match status" value="1"/>
</dbReference>
<name>A0A8J3GP79_9MICO</name>
<gene>
    <name evidence="5" type="ORF">GCM10011600_08080</name>
</gene>
<dbReference type="Proteomes" id="UP000617531">
    <property type="component" value="Unassembled WGS sequence"/>
</dbReference>